<dbReference type="PANTHER" id="PTHR42798:SF6">
    <property type="entry name" value="CELL DIVISION ATP-BINDING PROTEIN FTSE"/>
    <property type="match status" value="1"/>
</dbReference>
<dbReference type="SUPFAM" id="SSF52540">
    <property type="entry name" value="P-loop containing nucleoside triphosphate hydrolases"/>
    <property type="match status" value="1"/>
</dbReference>
<protein>
    <recommendedName>
        <fullName evidence="5">ABC transporter domain-containing protein</fullName>
    </recommendedName>
</protein>
<dbReference type="AlphaFoldDB" id="X1JAQ1"/>
<keyword evidence="2" id="KW-0813">Transport</keyword>
<dbReference type="GO" id="GO:0005524">
    <property type="term" value="F:ATP binding"/>
    <property type="evidence" value="ECO:0007669"/>
    <property type="project" value="UniProtKB-KW"/>
</dbReference>
<proteinExistence type="inferred from homology"/>
<dbReference type="CDD" id="cd03255">
    <property type="entry name" value="ABC_MJ0796_LolCDE_FtsE"/>
    <property type="match status" value="1"/>
</dbReference>
<dbReference type="InterPro" id="IPR003439">
    <property type="entry name" value="ABC_transporter-like_ATP-bd"/>
</dbReference>
<evidence type="ECO:0000259" key="5">
    <source>
        <dbReference type="PROSITE" id="PS50893"/>
    </source>
</evidence>
<gene>
    <name evidence="6" type="ORF">S03H2_52553</name>
</gene>
<name>X1JAQ1_9ZZZZ</name>
<evidence type="ECO:0000256" key="1">
    <source>
        <dbReference type="ARBA" id="ARBA00005417"/>
    </source>
</evidence>
<organism evidence="6">
    <name type="scientific">marine sediment metagenome</name>
    <dbReference type="NCBI Taxonomy" id="412755"/>
    <lineage>
        <taxon>unclassified sequences</taxon>
        <taxon>metagenomes</taxon>
        <taxon>ecological metagenomes</taxon>
    </lineage>
</organism>
<evidence type="ECO:0000256" key="2">
    <source>
        <dbReference type="ARBA" id="ARBA00022448"/>
    </source>
</evidence>
<dbReference type="Gene3D" id="3.40.50.300">
    <property type="entry name" value="P-loop containing nucleotide triphosphate hydrolases"/>
    <property type="match status" value="1"/>
</dbReference>
<keyword evidence="3" id="KW-0547">Nucleotide-binding</keyword>
<dbReference type="InterPro" id="IPR017871">
    <property type="entry name" value="ABC_transporter-like_CS"/>
</dbReference>
<comment type="similarity">
    <text evidence="1">Belongs to the ABC transporter superfamily.</text>
</comment>
<evidence type="ECO:0000256" key="4">
    <source>
        <dbReference type="ARBA" id="ARBA00022840"/>
    </source>
</evidence>
<reference evidence="6" key="1">
    <citation type="journal article" date="2014" name="Front. Microbiol.">
        <title>High frequency of phylogenetically diverse reductive dehalogenase-homologous genes in deep subseafloor sedimentary metagenomes.</title>
        <authorList>
            <person name="Kawai M."/>
            <person name="Futagami T."/>
            <person name="Toyoda A."/>
            <person name="Takaki Y."/>
            <person name="Nishi S."/>
            <person name="Hori S."/>
            <person name="Arai W."/>
            <person name="Tsubouchi T."/>
            <person name="Morono Y."/>
            <person name="Uchiyama I."/>
            <person name="Ito T."/>
            <person name="Fujiyama A."/>
            <person name="Inagaki F."/>
            <person name="Takami H."/>
        </authorList>
    </citation>
    <scope>NUCLEOTIDE SEQUENCE</scope>
    <source>
        <strain evidence="6">Expedition CK06-06</strain>
    </source>
</reference>
<keyword evidence="4" id="KW-0067">ATP-binding</keyword>
<dbReference type="PROSITE" id="PS50893">
    <property type="entry name" value="ABC_TRANSPORTER_2"/>
    <property type="match status" value="1"/>
</dbReference>
<evidence type="ECO:0000313" key="6">
    <source>
        <dbReference type="EMBL" id="GAH66843.1"/>
    </source>
</evidence>
<dbReference type="InterPro" id="IPR017911">
    <property type="entry name" value="MacB-like_ATP-bd"/>
</dbReference>
<dbReference type="PANTHER" id="PTHR42798">
    <property type="entry name" value="LIPOPROTEIN-RELEASING SYSTEM ATP-BINDING PROTEIN LOLD"/>
    <property type="match status" value="1"/>
</dbReference>
<dbReference type="InterPro" id="IPR003593">
    <property type="entry name" value="AAA+_ATPase"/>
</dbReference>
<dbReference type="PROSITE" id="PS00211">
    <property type="entry name" value="ABC_TRANSPORTER_1"/>
    <property type="match status" value="1"/>
</dbReference>
<dbReference type="InterPro" id="IPR027417">
    <property type="entry name" value="P-loop_NTPase"/>
</dbReference>
<comment type="caution">
    <text evidence="6">The sequence shown here is derived from an EMBL/GenBank/DDBJ whole genome shotgun (WGS) entry which is preliminary data.</text>
</comment>
<sequence>MKHIIVESLYKIYSGIVETVALENINEKFEKGEVVAIAGPSGSGKTSLLTCLGGVLRPTSGKILVNGVDITKLSDDELVTYRRDKVGLIYQDFNLINQFTIYENVALPLLIADKKSAFIKERVGLILESLDITRYKKTYPHYLSGGEQQRVAIAVALANDPQIILADEPTGNLDIESRERILNLLINKTREHQKTLIIATHDPFILKKVNRIVQLAKADGE</sequence>
<dbReference type="SMART" id="SM00382">
    <property type="entry name" value="AAA"/>
    <property type="match status" value="1"/>
</dbReference>
<dbReference type="EMBL" id="BARU01033384">
    <property type="protein sequence ID" value="GAH66843.1"/>
    <property type="molecule type" value="Genomic_DNA"/>
</dbReference>
<evidence type="ECO:0000256" key="3">
    <source>
        <dbReference type="ARBA" id="ARBA00022741"/>
    </source>
</evidence>
<dbReference type="GO" id="GO:0016887">
    <property type="term" value="F:ATP hydrolysis activity"/>
    <property type="evidence" value="ECO:0007669"/>
    <property type="project" value="InterPro"/>
</dbReference>
<dbReference type="Pfam" id="PF00005">
    <property type="entry name" value="ABC_tran"/>
    <property type="match status" value="1"/>
</dbReference>
<feature type="domain" description="ABC transporter" evidence="5">
    <location>
        <begin position="4"/>
        <end position="221"/>
    </location>
</feature>
<accession>X1JAQ1</accession>